<dbReference type="AlphaFoldDB" id="A0A7W6CSN7"/>
<evidence type="ECO:0000256" key="1">
    <source>
        <dbReference type="SAM" id="MobiDB-lite"/>
    </source>
</evidence>
<name>A0A7W6CSN7_9HYPH</name>
<protein>
    <submittedName>
        <fullName evidence="2">Uncharacterized protein</fullName>
    </submittedName>
</protein>
<dbReference type="RefSeq" id="WP_183901288.1">
    <property type="nucleotide sequence ID" value="NZ_JACIDW010000011.1"/>
</dbReference>
<sequence length="747" mass="83971">MTTREQERKYTTWLEQAEKAKRQKADSRRNAKASRLASIQSLPERLAAQAAMIEAHGGRLPPRWRYEPARKKVKGELVEYYKRIVNRPAYIPTMPYDPEIDGRRRETLQERAAERRDRIDVGFRLSHDVVLSGHLVSKGLEYEGYKSESLGTRSALRWPALVHRSSKMRVCWHRGNHSDLEIQVAAARANGVPEWMLAEHGIEMTDGDVRDIVADADDQDLNMRVLEPAHHKVLGLDAPTVEGNKTLFGFLRIDTDLTWRSVEHLMRKLRKKVEDRKIRSLPNFIVGIKTDDGRLIRPHLIWLLPIDMGVLNVDNKHLRLFKAVYYGLCHALADLGADPQAPATSQLTKNPLSPLYHTECLGDEWPTLTEHASCLEMGHNRVKLIRESVATVTGETFRHSNEYLNGCMDAARGLMARWLEESDPVYVEAFDTNDHGLLIHRLQEALSTLVTCEGMRSSSMEYARYKVATWIVETWNPSKVSRSGLQTRGRLGHIVEEIRGTRARQAVAGQYSAKVRADKTLGRLLEAWDRLSVNGVPSKSALARESGLTRQTVHNRYDDLQAAITERGVKDAVTLYGRVIPASPEKISITTHCNPIEEKIRITPDSEAHGERDVVLDDINLTGDGDDDLEALTAHEIWIAKQEGRMLHHDIRNAVSASVGPASRQWRHDADAPAADVSSETACANSRPISVPENAMLGSPICSFSWTRIPASKSHLGDFAELHPQTTATEARTPRFSVLGDLDTIPF</sequence>
<gene>
    <name evidence="2" type="ORF">GGQ67_003421</name>
</gene>
<evidence type="ECO:0000313" key="3">
    <source>
        <dbReference type="Proteomes" id="UP000582090"/>
    </source>
</evidence>
<accession>A0A7W6CSN7</accession>
<feature type="compositionally biased region" description="Basic and acidic residues" evidence="1">
    <location>
        <begin position="1"/>
        <end position="29"/>
    </location>
</feature>
<dbReference type="EMBL" id="JACIDW010000011">
    <property type="protein sequence ID" value="MBB3965746.1"/>
    <property type="molecule type" value="Genomic_DNA"/>
</dbReference>
<feature type="region of interest" description="Disordered" evidence="1">
    <location>
        <begin position="1"/>
        <end position="36"/>
    </location>
</feature>
<evidence type="ECO:0000313" key="2">
    <source>
        <dbReference type="EMBL" id="MBB3965746.1"/>
    </source>
</evidence>
<organism evidence="2 3">
    <name type="scientific">Rhizobium metallidurans</name>
    <dbReference type="NCBI Taxonomy" id="1265931"/>
    <lineage>
        <taxon>Bacteria</taxon>
        <taxon>Pseudomonadati</taxon>
        <taxon>Pseudomonadota</taxon>
        <taxon>Alphaproteobacteria</taxon>
        <taxon>Hyphomicrobiales</taxon>
        <taxon>Rhizobiaceae</taxon>
        <taxon>Rhizobium/Agrobacterium group</taxon>
        <taxon>Rhizobium</taxon>
    </lineage>
</organism>
<comment type="caution">
    <text evidence="2">The sequence shown here is derived from an EMBL/GenBank/DDBJ whole genome shotgun (WGS) entry which is preliminary data.</text>
</comment>
<dbReference type="Proteomes" id="UP000582090">
    <property type="component" value="Unassembled WGS sequence"/>
</dbReference>
<reference evidence="2 3" key="1">
    <citation type="submission" date="2020-08" db="EMBL/GenBank/DDBJ databases">
        <title>Genomic Encyclopedia of Type Strains, Phase IV (KMG-IV): sequencing the most valuable type-strain genomes for metagenomic binning, comparative biology and taxonomic classification.</title>
        <authorList>
            <person name="Goeker M."/>
        </authorList>
    </citation>
    <scope>NUCLEOTIDE SEQUENCE [LARGE SCALE GENOMIC DNA]</scope>
    <source>
        <strain evidence="2 3">DSM 26575</strain>
    </source>
</reference>
<proteinExistence type="predicted"/>
<keyword evidence="3" id="KW-1185">Reference proteome</keyword>